<dbReference type="SUPFAM" id="SSF48403">
    <property type="entry name" value="Ankyrin repeat"/>
    <property type="match status" value="1"/>
</dbReference>
<comment type="caution">
    <text evidence="4">The sequence shown here is derived from an EMBL/GenBank/DDBJ whole genome shotgun (WGS) entry which is preliminary data.</text>
</comment>
<dbReference type="PANTHER" id="PTHR24198:SF165">
    <property type="entry name" value="ANKYRIN REPEAT-CONTAINING PROTEIN-RELATED"/>
    <property type="match status" value="1"/>
</dbReference>
<dbReference type="Proteomes" id="UP000826195">
    <property type="component" value="Unassembled WGS sequence"/>
</dbReference>
<dbReference type="PROSITE" id="PS50297">
    <property type="entry name" value="ANK_REP_REGION"/>
    <property type="match status" value="1"/>
</dbReference>
<feature type="repeat" description="ANK" evidence="3">
    <location>
        <begin position="74"/>
        <end position="106"/>
    </location>
</feature>
<dbReference type="AlphaFoldDB" id="A0AAV7IY86"/>
<dbReference type="Gene3D" id="1.25.40.20">
    <property type="entry name" value="Ankyrin repeat-containing domain"/>
    <property type="match status" value="1"/>
</dbReference>
<evidence type="ECO:0000313" key="5">
    <source>
        <dbReference type="Proteomes" id="UP000826195"/>
    </source>
</evidence>
<keyword evidence="2 3" id="KW-0040">ANK repeat</keyword>
<gene>
    <name evidence="4" type="ORF">KQX54_003493</name>
</gene>
<dbReference type="Pfam" id="PF12796">
    <property type="entry name" value="Ank_2"/>
    <property type="match status" value="1"/>
</dbReference>
<protein>
    <submittedName>
        <fullName evidence="4">Uncharacterized protein</fullName>
    </submittedName>
</protein>
<dbReference type="EMBL" id="JAHXZJ010000374">
    <property type="protein sequence ID" value="KAH0560318.1"/>
    <property type="molecule type" value="Genomic_DNA"/>
</dbReference>
<evidence type="ECO:0000256" key="3">
    <source>
        <dbReference type="PROSITE-ProRule" id="PRU00023"/>
    </source>
</evidence>
<evidence type="ECO:0000313" key="4">
    <source>
        <dbReference type="EMBL" id="KAH0560318.1"/>
    </source>
</evidence>
<dbReference type="SMART" id="SM00248">
    <property type="entry name" value="ANK"/>
    <property type="match status" value="2"/>
</dbReference>
<keyword evidence="1" id="KW-0677">Repeat</keyword>
<organism evidence="4 5">
    <name type="scientific">Cotesia glomerata</name>
    <name type="common">Lepidopteran parasitic wasp</name>
    <name type="synonym">Apanteles glomeratus</name>
    <dbReference type="NCBI Taxonomy" id="32391"/>
    <lineage>
        <taxon>Eukaryota</taxon>
        <taxon>Metazoa</taxon>
        <taxon>Ecdysozoa</taxon>
        <taxon>Arthropoda</taxon>
        <taxon>Hexapoda</taxon>
        <taxon>Insecta</taxon>
        <taxon>Pterygota</taxon>
        <taxon>Neoptera</taxon>
        <taxon>Endopterygota</taxon>
        <taxon>Hymenoptera</taxon>
        <taxon>Apocrita</taxon>
        <taxon>Ichneumonoidea</taxon>
        <taxon>Braconidae</taxon>
        <taxon>Microgastrinae</taxon>
        <taxon>Cotesia</taxon>
    </lineage>
</organism>
<reference evidence="4 5" key="1">
    <citation type="journal article" date="2021" name="J. Hered.">
        <title>A chromosome-level genome assembly of the parasitoid wasp, Cotesia glomerata (Hymenoptera: Braconidae).</title>
        <authorList>
            <person name="Pinto B.J."/>
            <person name="Weis J.J."/>
            <person name="Gamble T."/>
            <person name="Ode P.J."/>
            <person name="Paul R."/>
            <person name="Zaspel J.M."/>
        </authorList>
    </citation>
    <scope>NUCLEOTIDE SEQUENCE [LARGE SCALE GENOMIC DNA]</scope>
    <source>
        <strain evidence="4">CgM1</strain>
    </source>
</reference>
<accession>A0AAV7IY86</accession>
<dbReference type="InterPro" id="IPR002110">
    <property type="entry name" value="Ankyrin_rpt"/>
</dbReference>
<dbReference type="InterPro" id="IPR036770">
    <property type="entry name" value="Ankyrin_rpt-contain_sf"/>
</dbReference>
<keyword evidence="5" id="KW-1185">Reference proteome</keyword>
<dbReference type="PROSITE" id="PS50088">
    <property type="entry name" value="ANK_REPEAT"/>
    <property type="match status" value="1"/>
</dbReference>
<proteinExistence type="predicted"/>
<dbReference type="PANTHER" id="PTHR24198">
    <property type="entry name" value="ANKYRIN REPEAT AND PROTEIN KINASE DOMAIN-CONTAINING PROTEIN"/>
    <property type="match status" value="1"/>
</dbReference>
<evidence type="ECO:0000256" key="1">
    <source>
        <dbReference type="ARBA" id="ARBA00022737"/>
    </source>
</evidence>
<name>A0AAV7IY86_COTGL</name>
<evidence type="ECO:0000256" key="2">
    <source>
        <dbReference type="ARBA" id="ARBA00023043"/>
    </source>
</evidence>
<sequence>MAALSANKNIEIFYKAIADKKIDIIKQCLKDEILMIITDRCVRPPLHQAIWSGSKEIVELILKEVDDIDRVDSFGRSALHIAVQNGYEDIVPILLNEGANINITCRRKKPALSYAIDRIDSLRHELSKQRNHKNNLIFRYHHDLYQYIQIAEYIEEYLIKLEAMNLYISHENYKLITGYMNIEYEEEEYANMELDINFVPKNLHQKCEEEFNVIKNEKIKGYNISFYDILIDYTFDDNQLSKFAKILFGENFDYKRKFKLYYGIIKNRLKRGIERNKLLLHYDLEFNGKNDYYFFGDIQLPIYCITAILKYLGNEDLKILIEADRLPSSSECSVISSKIEGQNIVTNKRKIDGKEEIETKKICLIKKHPSPLKK</sequence>